<dbReference type="CDD" id="cd01428">
    <property type="entry name" value="ADK"/>
    <property type="match status" value="2"/>
</dbReference>
<keyword evidence="1" id="KW-0547">Nucleotide-binding</keyword>
<evidence type="ECO:0000313" key="3">
    <source>
        <dbReference type="EMBL" id="KAG7490946.1"/>
    </source>
</evidence>
<protein>
    <submittedName>
        <fullName evidence="3">Adenylate kinase 8 isoform X1</fullName>
    </submittedName>
</protein>
<dbReference type="Pfam" id="PF00406">
    <property type="entry name" value="ADK"/>
    <property type="match status" value="2"/>
</dbReference>
<accession>A0AAV6QHF9</accession>
<dbReference type="EMBL" id="JAGKHQ010000017">
    <property type="protein sequence ID" value="KAG7490946.1"/>
    <property type="molecule type" value="Genomic_DNA"/>
</dbReference>
<keyword evidence="3" id="KW-0808">Transferase</keyword>
<dbReference type="Proteomes" id="UP000693946">
    <property type="component" value="Linkage Group LG5"/>
</dbReference>
<dbReference type="AlphaFoldDB" id="A0AAV6QHF9"/>
<dbReference type="PANTHER" id="PTHR23359">
    <property type="entry name" value="NUCLEOTIDE KINASE"/>
    <property type="match status" value="1"/>
</dbReference>
<dbReference type="CDD" id="cd22979">
    <property type="entry name" value="DD_AK8"/>
    <property type="match status" value="1"/>
</dbReference>
<name>A0AAV6QHF9_SOLSE</name>
<dbReference type="HAMAP" id="MF_00235">
    <property type="entry name" value="Adenylate_kinase_Adk"/>
    <property type="match status" value="1"/>
</dbReference>
<evidence type="ECO:0000313" key="4">
    <source>
        <dbReference type="Proteomes" id="UP000693946"/>
    </source>
</evidence>
<evidence type="ECO:0000256" key="1">
    <source>
        <dbReference type="ARBA" id="ARBA00022741"/>
    </source>
</evidence>
<comment type="caution">
    <text evidence="3">The sequence shown here is derived from an EMBL/GenBank/DDBJ whole genome shotgun (WGS) entry which is preliminary data.</text>
</comment>
<dbReference type="GO" id="GO:0005524">
    <property type="term" value="F:ATP binding"/>
    <property type="evidence" value="ECO:0007669"/>
    <property type="project" value="InterPro"/>
</dbReference>
<evidence type="ECO:0000256" key="2">
    <source>
        <dbReference type="SAM" id="MobiDB-lite"/>
    </source>
</evidence>
<dbReference type="GO" id="GO:0006139">
    <property type="term" value="P:nucleobase-containing compound metabolic process"/>
    <property type="evidence" value="ECO:0007669"/>
    <property type="project" value="InterPro"/>
</dbReference>
<organism evidence="3 4">
    <name type="scientific">Solea senegalensis</name>
    <name type="common">Senegalese sole</name>
    <dbReference type="NCBI Taxonomy" id="28829"/>
    <lineage>
        <taxon>Eukaryota</taxon>
        <taxon>Metazoa</taxon>
        <taxon>Chordata</taxon>
        <taxon>Craniata</taxon>
        <taxon>Vertebrata</taxon>
        <taxon>Euteleostomi</taxon>
        <taxon>Actinopterygii</taxon>
        <taxon>Neopterygii</taxon>
        <taxon>Teleostei</taxon>
        <taxon>Neoteleostei</taxon>
        <taxon>Acanthomorphata</taxon>
        <taxon>Carangaria</taxon>
        <taxon>Pleuronectiformes</taxon>
        <taxon>Pleuronectoidei</taxon>
        <taxon>Soleidae</taxon>
        <taxon>Solea</taxon>
    </lineage>
</organism>
<proteinExistence type="inferred from homology"/>
<gene>
    <name evidence="3" type="ORF">JOB18_045348</name>
</gene>
<keyword evidence="4" id="KW-1185">Reference proteome</keyword>
<dbReference type="GO" id="GO:0019205">
    <property type="term" value="F:nucleobase-containing compound kinase activity"/>
    <property type="evidence" value="ECO:0007669"/>
    <property type="project" value="InterPro"/>
</dbReference>
<feature type="region of interest" description="Disordered" evidence="2">
    <location>
        <begin position="395"/>
        <end position="428"/>
    </location>
</feature>
<dbReference type="InterPro" id="IPR000850">
    <property type="entry name" value="Adenylat/UMP-CMP_kin"/>
</dbReference>
<keyword evidence="3" id="KW-0418">Kinase</keyword>
<reference evidence="3 4" key="1">
    <citation type="journal article" date="2021" name="Sci. Rep.">
        <title>Chromosome anchoring in Senegalese sole (Solea senegalensis) reveals sex-associated markers and genome rearrangements in flatfish.</title>
        <authorList>
            <person name="Guerrero-Cozar I."/>
            <person name="Gomez-Garrido J."/>
            <person name="Berbel C."/>
            <person name="Martinez-Blanch J.F."/>
            <person name="Alioto T."/>
            <person name="Claros M.G."/>
            <person name="Gagnaire P.A."/>
            <person name="Manchado M."/>
        </authorList>
    </citation>
    <scope>NUCLEOTIDE SEQUENCE [LARGE SCALE GENOMIC DNA]</scope>
    <source>
        <strain evidence="3">Sse05_10M</strain>
    </source>
</reference>
<sequence>MDETVKPLRIPPQISVYADTHGIFHLVQSMVSSLVIDQPDDPISYLIRFLQRSSVDIPKIMLLGPPAVGKHTVAKKLSAELRAVHVTTDSLLQDQSELGEQARQCTLTQELPAELLSRLIQQRLNEVDCFNRGWVLEGIPQTRLQALSLQQVGVIPEHVVMLDAPDDVLLERRMGKLVDPLTGDVYHQTFTWQVDDVIAQRLVKDHGLSENQHLAELQRFRCEVTGLMSAYQHVLKTVNSNQSYTDVYQQALAFVRTHRRSRTPRILLFGRPGSGKSHQARLLSEKYKIVDVCCGQLLRSVAADGSSLGEKIQPYLDDSRPVPDPLVLQVLEQRLSQVDCSCRGWVLHGFPQDLQQAKMLQKSQQQPNRVFFLELTDDICVERLSLRATDPWSGESFHGVTRPAPNSQVQDRLRTRPEDSTQSVTDSLSQYRTHTASLQSVYPDAILIDADQDPHSVFEALESRLNTV</sequence>